<evidence type="ECO:0000256" key="4">
    <source>
        <dbReference type="ARBA" id="ARBA00023163"/>
    </source>
</evidence>
<organism evidence="8 9">
    <name type="scientific">Uliginosibacterium paludis</name>
    <dbReference type="NCBI Taxonomy" id="1615952"/>
    <lineage>
        <taxon>Bacteria</taxon>
        <taxon>Pseudomonadati</taxon>
        <taxon>Pseudomonadota</taxon>
        <taxon>Betaproteobacteria</taxon>
        <taxon>Rhodocyclales</taxon>
        <taxon>Zoogloeaceae</taxon>
        <taxon>Uliginosibacterium</taxon>
    </lineage>
</organism>
<feature type="domain" description="Sigma-54 factor interaction" evidence="6">
    <location>
        <begin position="144"/>
        <end position="373"/>
    </location>
</feature>
<evidence type="ECO:0000259" key="6">
    <source>
        <dbReference type="PROSITE" id="PS50045"/>
    </source>
</evidence>
<evidence type="ECO:0000313" key="8">
    <source>
        <dbReference type="EMBL" id="MET1490083.1"/>
    </source>
</evidence>
<evidence type="ECO:0000313" key="9">
    <source>
        <dbReference type="Proteomes" id="UP001548590"/>
    </source>
</evidence>
<evidence type="ECO:0000256" key="2">
    <source>
        <dbReference type="ARBA" id="ARBA00022840"/>
    </source>
</evidence>
<dbReference type="SMART" id="SM00448">
    <property type="entry name" value="REC"/>
    <property type="match status" value="1"/>
</dbReference>
<dbReference type="SUPFAM" id="SSF52540">
    <property type="entry name" value="P-loop containing nucleoside triphosphate hydrolases"/>
    <property type="match status" value="1"/>
</dbReference>
<dbReference type="InterPro" id="IPR002078">
    <property type="entry name" value="Sigma_54_int"/>
</dbReference>
<keyword evidence="9" id="KW-1185">Reference proteome</keyword>
<evidence type="ECO:0000256" key="1">
    <source>
        <dbReference type="ARBA" id="ARBA00022741"/>
    </source>
</evidence>
<dbReference type="Pfam" id="PF25601">
    <property type="entry name" value="AAA_lid_14"/>
    <property type="match status" value="1"/>
</dbReference>
<dbReference type="EMBL" id="JBEWLZ010000004">
    <property type="protein sequence ID" value="MET1490083.1"/>
    <property type="molecule type" value="Genomic_DNA"/>
</dbReference>
<reference evidence="8 9" key="1">
    <citation type="submission" date="2024-07" db="EMBL/GenBank/DDBJ databases">
        <title>Uliginosibacterium paludis KCTC:42655.</title>
        <authorList>
            <person name="Kim M.K."/>
        </authorList>
    </citation>
    <scope>NUCLEOTIDE SEQUENCE [LARGE SCALE GENOMIC DNA]</scope>
    <source>
        <strain evidence="8 9">KCTC 42655</strain>
    </source>
</reference>
<dbReference type="SUPFAM" id="SSF46689">
    <property type="entry name" value="Homeodomain-like"/>
    <property type="match status" value="1"/>
</dbReference>
<keyword evidence="2" id="KW-0067">ATP-binding</keyword>
<evidence type="ECO:0000256" key="5">
    <source>
        <dbReference type="PROSITE-ProRule" id="PRU00169"/>
    </source>
</evidence>
<keyword evidence="3" id="KW-0805">Transcription regulation</keyword>
<dbReference type="InterPro" id="IPR058031">
    <property type="entry name" value="AAA_lid_NorR"/>
</dbReference>
<dbReference type="Pfam" id="PF00158">
    <property type="entry name" value="Sigma54_activat"/>
    <property type="match status" value="1"/>
</dbReference>
<accession>A0ABV2CQE4</accession>
<dbReference type="InterPro" id="IPR011006">
    <property type="entry name" value="CheY-like_superfamily"/>
</dbReference>
<dbReference type="SUPFAM" id="SSF52172">
    <property type="entry name" value="CheY-like"/>
    <property type="match status" value="1"/>
</dbReference>
<dbReference type="Pfam" id="PF00072">
    <property type="entry name" value="Response_reg"/>
    <property type="match status" value="1"/>
</dbReference>
<dbReference type="Gene3D" id="1.10.8.60">
    <property type="match status" value="1"/>
</dbReference>
<keyword evidence="1" id="KW-0547">Nucleotide-binding</keyword>
<feature type="modified residue" description="4-aspartylphosphate" evidence="5">
    <location>
        <position position="61"/>
    </location>
</feature>
<gene>
    <name evidence="8" type="ORF">ABVT11_09615</name>
</gene>
<dbReference type="PROSITE" id="PS50110">
    <property type="entry name" value="RESPONSE_REGULATORY"/>
    <property type="match status" value="1"/>
</dbReference>
<comment type="caution">
    <text evidence="8">The sequence shown here is derived from an EMBL/GenBank/DDBJ whole genome shotgun (WGS) entry which is preliminary data.</text>
</comment>
<proteinExistence type="predicted"/>
<dbReference type="Gene3D" id="1.10.10.60">
    <property type="entry name" value="Homeodomain-like"/>
    <property type="match status" value="1"/>
</dbReference>
<dbReference type="Gene3D" id="3.40.50.300">
    <property type="entry name" value="P-loop containing nucleotide triphosphate hydrolases"/>
    <property type="match status" value="1"/>
</dbReference>
<evidence type="ECO:0000256" key="3">
    <source>
        <dbReference type="ARBA" id="ARBA00023015"/>
    </source>
</evidence>
<keyword evidence="5" id="KW-0597">Phosphoprotein</keyword>
<dbReference type="PROSITE" id="PS50045">
    <property type="entry name" value="SIGMA54_INTERACT_4"/>
    <property type="match status" value="1"/>
</dbReference>
<dbReference type="InterPro" id="IPR009057">
    <property type="entry name" value="Homeodomain-like_sf"/>
</dbReference>
<dbReference type="Proteomes" id="UP001548590">
    <property type="component" value="Unassembled WGS sequence"/>
</dbReference>
<feature type="domain" description="Response regulatory" evidence="7">
    <location>
        <begin position="12"/>
        <end position="126"/>
    </location>
</feature>
<dbReference type="InterPro" id="IPR003593">
    <property type="entry name" value="AAA+_ATPase"/>
</dbReference>
<dbReference type="RefSeq" id="WP_345923545.1">
    <property type="nucleotide sequence ID" value="NZ_JBDIVF010000001.1"/>
</dbReference>
<dbReference type="Gene3D" id="3.40.50.2300">
    <property type="match status" value="1"/>
</dbReference>
<dbReference type="InterPro" id="IPR001789">
    <property type="entry name" value="Sig_transdc_resp-reg_receiver"/>
</dbReference>
<dbReference type="InterPro" id="IPR025944">
    <property type="entry name" value="Sigma_54_int_dom_CS"/>
</dbReference>
<dbReference type="PROSITE" id="PS00688">
    <property type="entry name" value="SIGMA54_INTERACT_3"/>
    <property type="match status" value="1"/>
</dbReference>
<dbReference type="CDD" id="cd00009">
    <property type="entry name" value="AAA"/>
    <property type="match status" value="1"/>
</dbReference>
<keyword evidence="4" id="KW-0804">Transcription</keyword>
<dbReference type="SMART" id="SM00382">
    <property type="entry name" value="AAA"/>
    <property type="match status" value="1"/>
</dbReference>
<protein>
    <submittedName>
        <fullName evidence="8">Sigma 54-interacting transcriptional regulator</fullName>
    </submittedName>
</protein>
<sequence>MNTAENLAGNTRVLLVDDDPDLLRLLSIRLKASGFDTRCSTSGESALAALASQRPDIVVTDLRMPGMDGLALFDAVRQQDLSLPVIVLTAHGSIPEAIEATRRGVSGYLTKPYDAAELIAQIQRAVGQAGGGSEPAGESWRSAILTRSAIMEDFLQQARLVAASEVSVFIHGPSGAGKELAARAIHKASPRAARPFVAINCGAIPEQLLESELFGHVKGAFTGAHRDHDGLFQSARGGSLFLDEIGDMPAALQVKLLRVLEEREVRPVGATRSVPVDVRIISATHRDLNMARAEGRFREDLYYRLNVVELTIPSLAERREDIPLLAQHFLQRLAARYQRPVNTFSPEAMTLLVSAPWPGNVRQLLNVVEQTVALSTTPVIPASLMLRALQGDGGAIESFEEARRRFEREYLIRLLRLTEGNVSQAARLAQRNRTEFYRLLSRHHLEAGAFKPESGEH</sequence>
<evidence type="ECO:0000259" key="7">
    <source>
        <dbReference type="PROSITE" id="PS50110"/>
    </source>
</evidence>
<dbReference type="PANTHER" id="PTHR32071">
    <property type="entry name" value="TRANSCRIPTIONAL REGULATORY PROTEIN"/>
    <property type="match status" value="1"/>
</dbReference>
<name>A0ABV2CQE4_9RHOO</name>
<dbReference type="PANTHER" id="PTHR32071:SF116">
    <property type="entry name" value="TRANSCRIPTIONAL REGULATORY PROTEIN GLRR"/>
    <property type="match status" value="1"/>
</dbReference>
<dbReference type="InterPro" id="IPR027417">
    <property type="entry name" value="P-loop_NTPase"/>
</dbReference>